<dbReference type="SUPFAM" id="SSF50985">
    <property type="entry name" value="RCC1/BLIP-II"/>
    <property type="match status" value="1"/>
</dbReference>
<dbReference type="Proteomes" id="UP000188320">
    <property type="component" value="Unassembled WGS sequence"/>
</dbReference>
<dbReference type="Gene3D" id="2.130.10.30">
    <property type="entry name" value="Regulator of chromosome condensation 1/beta-lactamase-inhibitor protein II"/>
    <property type="match status" value="1"/>
</dbReference>
<dbReference type="AlphaFoldDB" id="A0A1R1PUA2"/>
<dbReference type="InterPro" id="IPR053245">
    <property type="entry name" value="MitoProcess-Associated"/>
</dbReference>
<evidence type="ECO:0000313" key="3">
    <source>
        <dbReference type="EMBL" id="OMH84479.1"/>
    </source>
</evidence>
<gene>
    <name evidence="3" type="ORF">AX774_g1999</name>
</gene>
<evidence type="ECO:0000313" key="4">
    <source>
        <dbReference type="Proteomes" id="UP000188320"/>
    </source>
</evidence>
<organism evidence="3 4">
    <name type="scientific">Zancudomyces culisetae</name>
    <name type="common">Gut fungus</name>
    <name type="synonym">Smittium culisetae</name>
    <dbReference type="NCBI Taxonomy" id="1213189"/>
    <lineage>
        <taxon>Eukaryota</taxon>
        <taxon>Fungi</taxon>
        <taxon>Fungi incertae sedis</taxon>
        <taxon>Zoopagomycota</taxon>
        <taxon>Kickxellomycotina</taxon>
        <taxon>Harpellomycetes</taxon>
        <taxon>Harpellales</taxon>
        <taxon>Legeriomycetaceae</taxon>
        <taxon>Zancudomyces</taxon>
    </lineage>
</organism>
<reference evidence="4" key="1">
    <citation type="submission" date="2017-01" db="EMBL/GenBank/DDBJ databases">
        <authorList>
            <person name="Wang Y."/>
            <person name="White M."/>
            <person name="Kvist S."/>
            <person name="Moncalvo J.-M."/>
        </authorList>
    </citation>
    <scope>NUCLEOTIDE SEQUENCE [LARGE SCALE GENOMIC DNA]</scope>
    <source>
        <strain evidence="4">COL-18-3</strain>
    </source>
</reference>
<proteinExistence type="predicted"/>
<comment type="caution">
    <text evidence="3">The sequence shown here is derived from an EMBL/GenBank/DDBJ whole genome shotgun (WGS) entry which is preliminary data.</text>
</comment>
<dbReference type="PANTHER" id="PTHR47563:SF1">
    <property type="entry name" value="PROTEIN FMP25, MITOCHONDRIAL"/>
    <property type="match status" value="1"/>
</dbReference>
<dbReference type="EMBL" id="LSSK01000190">
    <property type="protein sequence ID" value="OMH84479.1"/>
    <property type="molecule type" value="Genomic_DNA"/>
</dbReference>
<keyword evidence="4" id="KW-1185">Reference proteome</keyword>
<name>A0A1R1PUA2_ZANCU</name>
<dbReference type="PROSITE" id="PS50012">
    <property type="entry name" value="RCC1_3"/>
    <property type="match status" value="2"/>
</dbReference>
<dbReference type="GO" id="GO:0005743">
    <property type="term" value="C:mitochondrial inner membrane"/>
    <property type="evidence" value="ECO:0007669"/>
    <property type="project" value="TreeGrafter"/>
</dbReference>
<dbReference type="OrthoDB" id="10256179at2759"/>
<sequence>MFGEHYQSDCSVELYNESVLGTRDIPIQEKETQDNTASNKKDSSGTSNVEGEFVDIETPLSVENQVTWTWKHPGLYAWGSNDDPTARKVVTSESKVFVLSGDNTVTMLDAKNELKDEHSSLAFSPRLDDDEEVYSISAGLNHIALTTSKGKVFTGKIDKKGNERGQTGFKVKDTLESDREGPVCELKQLEDIKDCIEVSCGDNHTVLRTADGSVYSFGDNEFGQLGVGNVGHDRGYIDKPTLIPRTLFQSTGKKTPPDTIGVEAGGNTTYFVNHVFHAPSDNPSLVEVFAAGEGSSGQLGARAYNTKQDTPLKIQQISDKVEYNENFHELKSIGVYSLSAGRNHAVLVEDNAVNVHENTPLAIEEEKGENLHYYGRDVLLWGNNLHGQCIPKGILRVGKPSYSKPLESEITQVETCEPTIHNDPDIFSNATISGKSRDHMSRPIMNADPRLQAAPAKVVNRVDFANNIAKREENIINNIPLPPIRDLALNILYLNDSIEVKVEQSFTAGHNVTAAYLRPL</sequence>
<accession>A0A1R1PUA2</accession>
<protein>
    <submittedName>
        <fullName evidence="3">Protein FMP25, mitochondrial</fullName>
    </submittedName>
</protein>
<dbReference type="PRINTS" id="PR00633">
    <property type="entry name" value="RCCNDNSATION"/>
</dbReference>
<feature type="repeat" description="RCC1" evidence="1">
    <location>
        <begin position="212"/>
        <end position="275"/>
    </location>
</feature>
<dbReference type="Pfam" id="PF13540">
    <property type="entry name" value="RCC1_2"/>
    <property type="match status" value="1"/>
</dbReference>
<feature type="compositionally biased region" description="Basic and acidic residues" evidence="2">
    <location>
        <begin position="27"/>
        <end position="43"/>
    </location>
</feature>
<feature type="region of interest" description="Disordered" evidence="2">
    <location>
        <begin position="27"/>
        <end position="50"/>
    </location>
</feature>
<dbReference type="InterPro" id="IPR000408">
    <property type="entry name" value="Reg_chr_condens"/>
</dbReference>
<feature type="repeat" description="RCC1" evidence="1">
    <location>
        <begin position="286"/>
        <end position="351"/>
    </location>
</feature>
<dbReference type="GO" id="GO:0034551">
    <property type="term" value="P:mitochondrial respiratory chain complex III assembly"/>
    <property type="evidence" value="ECO:0007669"/>
    <property type="project" value="TreeGrafter"/>
</dbReference>
<dbReference type="InterPro" id="IPR009091">
    <property type="entry name" value="RCC1/BLIP-II"/>
</dbReference>
<evidence type="ECO:0000256" key="1">
    <source>
        <dbReference type="PROSITE-ProRule" id="PRU00235"/>
    </source>
</evidence>
<dbReference type="PANTHER" id="PTHR47563">
    <property type="entry name" value="PROTEIN FMP25, MITOCHONDRIAL"/>
    <property type="match status" value="1"/>
</dbReference>
<evidence type="ECO:0000256" key="2">
    <source>
        <dbReference type="SAM" id="MobiDB-lite"/>
    </source>
</evidence>